<dbReference type="SUPFAM" id="SSF57850">
    <property type="entry name" value="RING/U-box"/>
    <property type="match status" value="1"/>
</dbReference>
<evidence type="ECO:0000313" key="7">
    <source>
        <dbReference type="EMBL" id="AYV83805.1"/>
    </source>
</evidence>
<keyword evidence="2 4" id="KW-0863">Zinc-finger</keyword>
<dbReference type="Gene3D" id="3.30.40.10">
    <property type="entry name" value="Zinc/RING finger domain, C3HC4 (zinc finger)"/>
    <property type="match status" value="1"/>
</dbReference>
<dbReference type="CDD" id="cd16449">
    <property type="entry name" value="RING-HC"/>
    <property type="match status" value="1"/>
</dbReference>
<feature type="repeat" description="TPR" evidence="5">
    <location>
        <begin position="153"/>
        <end position="186"/>
    </location>
</feature>
<keyword evidence="3" id="KW-0862">Zinc</keyword>
<dbReference type="PANTHER" id="PTHR12558">
    <property type="entry name" value="CELL DIVISION CYCLE 16,23,27"/>
    <property type="match status" value="1"/>
</dbReference>
<protein>
    <recommendedName>
        <fullName evidence="6">RING-type domain-containing protein</fullName>
    </recommendedName>
</protein>
<dbReference type="SMART" id="SM00671">
    <property type="entry name" value="SEL1"/>
    <property type="match status" value="5"/>
</dbReference>
<dbReference type="InterPro" id="IPR001841">
    <property type="entry name" value="Znf_RING"/>
</dbReference>
<dbReference type="PANTHER" id="PTHR12558:SF13">
    <property type="entry name" value="CELL DIVISION CYCLE PROTEIN 27 HOMOLOG"/>
    <property type="match status" value="1"/>
</dbReference>
<reference evidence="7" key="1">
    <citation type="submission" date="2018-10" db="EMBL/GenBank/DDBJ databases">
        <title>Hidden diversity of soil giant viruses.</title>
        <authorList>
            <person name="Schulz F."/>
            <person name="Alteio L."/>
            <person name="Goudeau D."/>
            <person name="Ryan E.M."/>
            <person name="Malmstrom R.R."/>
            <person name="Blanchard J."/>
            <person name="Woyke T."/>
        </authorList>
    </citation>
    <scope>NUCLEOTIDE SEQUENCE</scope>
    <source>
        <strain evidence="7">HYV1</strain>
    </source>
</reference>
<dbReference type="InterPro" id="IPR013083">
    <property type="entry name" value="Znf_RING/FYVE/PHD"/>
</dbReference>
<accession>A0A3G5A997</accession>
<dbReference type="SMART" id="SM00184">
    <property type="entry name" value="RING"/>
    <property type="match status" value="1"/>
</dbReference>
<evidence type="ECO:0000256" key="5">
    <source>
        <dbReference type="PROSITE-ProRule" id="PRU00339"/>
    </source>
</evidence>
<dbReference type="GO" id="GO:0008270">
    <property type="term" value="F:zinc ion binding"/>
    <property type="evidence" value="ECO:0007669"/>
    <property type="project" value="UniProtKB-KW"/>
</dbReference>
<dbReference type="PROSITE" id="PS50005">
    <property type="entry name" value="TPR"/>
    <property type="match status" value="3"/>
</dbReference>
<dbReference type="Pfam" id="PF13424">
    <property type="entry name" value="TPR_12"/>
    <property type="match status" value="1"/>
</dbReference>
<dbReference type="SUPFAM" id="SSF81901">
    <property type="entry name" value="HCP-like"/>
    <property type="match status" value="2"/>
</dbReference>
<proteinExistence type="predicted"/>
<dbReference type="InterPro" id="IPR011990">
    <property type="entry name" value="TPR-like_helical_dom_sf"/>
</dbReference>
<evidence type="ECO:0000259" key="6">
    <source>
        <dbReference type="PROSITE" id="PS50089"/>
    </source>
</evidence>
<dbReference type="Pfam" id="PF13181">
    <property type="entry name" value="TPR_8"/>
    <property type="match status" value="1"/>
</dbReference>
<name>A0A3G5A997_9VIRU</name>
<dbReference type="EMBL" id="MK072394">
    <property type="protein sequence ID" value="AYV83805.1"/>
    <property type="molecule type" value="Genomic_DNA"/>
</dbReference>
<feature type="domain" description="RING-type" evidence="6">
    <location>
        <begin position="346"/>
        <end position="380"/>
    </location>
</feature>
<keyword evidence="1" id="KW-0479">Metal-binding</keyword>
<sequence>MDTFVVEKLIRTIKKNYIQKYLEENNVNGENNLSEGQIEEVYEIFRGNIADGKYDDPIVNNTVGFYYHSLFDFKNSEKYYLFAVDQNYPMAMLNLGNLYYLNKKYDLVEVYMKMAFDNGIVEAGYLLGVICDEQNKLDLAEKYLLMCYDDSNVKLVYLLGNVYYKLGKFEIAESYYLKAVGVNNGEAANNLACIYLSRDERDLAEKYYLIAIEQGCTCAEYNLGFLYQISKKYDLAEKYYLNTLERNPNCVDTMRNLATTYHQSAQYELAEKFYLKAVSKNDRDSLFNLEILYEGNILKLFDSLGKLLVEGSKNDVLVEKYEELSGKYVVRCFQNKKKLLVRLNYCSICMEDDVPTIPMECVHYFCFECYVNLNCCPICEIEKYI</sequence>
<dbReference type="SMART" id="SM00028">
    <property type="entry name" value="TPR"/>
    <property type="match status" value="3"/>
</dbReference>
<evidence type="ECO:0000256" key="3">
    <source>
        <dbReference type="ARBA" id="ARBA00022833"/>
    </source>
</evidence>
<evidence type="ECO:0000256" key="1">
    <source>
        <dbReference type="ARBA" id="ARBA00022723"/>
    </source>
</evidence>
<dbReference type="PROSITE" id="PS50089">
    <property type="entry name" value="ZF_RING_2"/>
    <property type="match status" value="1"/>
</dbReference>
<organism evidence="7">
    <name type="scientific">Hyperionvirus sp</name>
    <dbReference type="NCBI Taxonomy" id="2487770"/>
    <lineage>
        <taxon>Viruses</taxon>
        <taxon>Varidnaviria</taxon>
        <taxon>Bamfordvirae</taxon>
        <taxon>Nucleocytoviricota</taxon>
        <taxon>Megaviricetes</taxon>
        <taxon>Imitervirales</taxon>
        <taxon>Mimiviridae</taxon>
        <taxon>Klosneuvirinae</taxon>
    </lineage>
</organism>
<evidence type="ECO:0000256" key="2">
    <source>
        <dbReference type="ARBA" id="ARBA00022771"/>
    </source>
</evidence>
<dbReference type="InterPro" id="IPR017907">
    <property type="entry name" value="Znf_RING_CS"/>
</dbReference>
<gene>
    <name evidence="7" type="ORF">Hyperionvirus12_2</name>
</gene>
<dbReference type="Gene3D" id="1.25.40.10">
    <property type="entry name" value="Tetratricopeptide repeat domain"/>
    <property type="match status" value="3"/>
</dbReference>
<feature type="repeat" description="TPR" evidence="5">
    <location>
        <begin position="251"/>
        <end position="284"/>
    </location>
</feature>
<evidence type="ECO:0000256" key="4">
    <source>
        <dbReference type="PROSITE-ProRule" id="PRU00175"/>
    </source>
</evidence>
<feature type="repeat" description="TPR" evidence="5">
    <location>
        <begin position="217"/>
        <end position="250"/>
    </location>
</feature>
<dbReference type="PROSITE" id="PS00518">
    <property type="entry name" value="ZF_RING_1"/>
    <property type="match status" value="1"/>
</dbReference>
<dbReference type="InterPro" id="IPR019734">
    <property type="entry name" value="TPR_rpt"/>
</dbReference>
<dbReference type="InterPro" id="IPR006597">
    <property type="entry name" value="Sel1-like"/>
</dbReference>
<keyword evidence="5" id="KW-0802">TPR repeat</keyword>